<dbReference type="EMBL" id="JAWWNJ010000181">
    <property type="protein sequence ID" value="KAK6974672.1"/>
    <property type="molecule type" value="Genomic_DNA"/>
</dbReference>
<proteinExistence type="predicted"/>
<feature type="transmembrane region" description="Helical" evidence="1">
    <location>
        <begin position="59"/>
        <end position="81"/>
    </location>
</feature>
<evidence type="ECO:0000313" key="2">
    <source>
        <dbReference type="EMBL" id="KAK6974672.1"/>
    </source>
</evidence>
<feature type="non-terminal residue" evidence="2">
    <location>
        <position position="84"/>
    </location>
</feature>
<dbReference type="AlphaFoldDB" id="A0AAV9Z906"/>
<keyword evidence="1" id="KW-1133">Transmembrane helix</keyword>
<name>A0AAV9Z906_9AGAR</name>
<feature type="transmembrane region" description="Helical" evidence="1">
    <location>
        <begin position="16"/>
        <end position="38"/>
    </location>
</feature>
<keyword evidence="1" id="KW-0472">Membrane</keyword>
<reference evidence="2 3" key="1">
    <citation type="journal article" date="2024" name="J Genomics">
        <title>Draft genome sequencing and assembly of Favolaschia claudopus CIRM-BRFM 2984 isolated from oak limbs.</title>
        <authorList>
            <person name="Navarro D."/>
            <person name="Drula E."/>
            <person name="Chaduli D."/>
            <person name="Cazenave R."/>
            <person name="Ahrendt S."/>
            <person name="Wang J."/>
            <person name="Lipzen A."/>
            <person name="Daum C."/>
            <person name="Barry K."/>
            <person name="Grigoriev I.V."/>
            <person name="Favel A."/>
            <person name="Rosso M.N."/>
            <person name="Martin F."/>
        </authorList>
    </citation>
    <scope>NUCLEOTIDE SEQUENCE [LARGE SCALE GENOMIC DNA]</scope>
    <source>
        <strain evidence="2 3">CIRM-BRFM 2984</strain>
    </source>
</reference>
<accession>A0AAV9Z906</accession>
<keyword evidence="1" id="KW-0812">Transmembrane</keyword>
<organism evidence="2 3">
    <name type="scientific">Favolaschia claudopus</name>
    <dbReference type="NCBI Taxonomy" id="2862362"/>
    <lineage>
        <taxon>Eukaryota</taxon>
        <taxon>Fungi</taxon>
        <taxon>Dikarya</taxon>
        <taxon>Basidiomycota</taxon>
        <taxon>Agaricomycotina</taxon>
        <taxon>Agaricomycetes</taxon>
        <taxon>Agaricomycetidae</taxon>
        <taxon>Agaricales</taxon>
        <taxon>Marasmiineae</taxon>
        <taxon>Mycenaceae</taxon>
        <taxon>Favolaschia</taxon>
    </lineage>
</organism>
<sequence>MEWMSVWEEFSWSSSMFYICNIVSNLSSVHLLSLLAQLMAYKATLNTSQRPEFQISQSGWIPIAPFAFFASSLCLFSVLQYCVF</sequence>
<dbReference type="Proteomes" id="UP001362999">
    <property type="component" value="Unassembled WGS sequence"/>
</dbReference>
<evidence type="ECO:0000313" key="3">
    <source>
        <dbReference type="Proteomes" id="UP001362999"/>
    </source>
</evidence>
<keyword evidence="3" id="KW-1185">Reference proteome</keyword>
<protein>
    <submittedName>
        <fullName evidence="2">Uncharacterized protein</fullName>
    </submittedName>
</protein>
<comment type="caution">
    <text evidence="2">The sequence shown here is derived from an EMBL/GenBank/DDBJ whole genome shotgun (WGS) entry which is preliminary data.</text>
</comment>
<evidence type="ECO:0000256" key="1">
    <source>
        <dbReference type="SAM" id="Phobius"/>
    </source>
</evidence>
<gene>
    <name evidence="2" type="ORF">R3P38DRAFT_3131648</name>
</gene>